<reference evidence="1 2" key="1">
    <citation type="journal article" date="2021" name="J. Hered.">
        <title>A chromosome-level genome assembly of the parasitoid wasp, Cotesia glomerata (Hymenoptera: Braconidae).</title>
        <authorList>
            <person name="Pinto B.J."/>
            <person name="Weis J.J."/>
            <person name="Gamble T."/>
            <person name="Ode P.J."/>
            <person name="Paul R."/>
            <person name="Zaspel J.M."/>
        </authorList>
    </citation>
    <scope>NUCLEOTIDE SEQUENCE [LARGE SCALE GENOMIC DNA]</scope>
    <source>
        <strain evidence="1">CgM1</strain>
    </source>
</reference>
<keyword evidence="2" id="KW-1185">Reference proteome</keyword>
<dbReference type="Proteomes" id="UP000826195">
    <property type="component" value="Unassembled WGS sequence"/>
</dbReference>
<sequence>MAMGIHSSTKGPIQIQILTHMDGISADILRKTGQGFRTNVGAETIRTEGGGCSWNINLYPHFTSTSVYESREYEDLQTTCDTGPKLSTTVQNNSNTKLHLKSQNLLIRLRTWYKSPKQDLKAQKLFQESIT</sequence>
<dbReference type="AlphaFoldDB" id="A0AAV7IZW3"/>
<protein>
    <submittedName>
        <fullName evidence="1">Uncharacterized protein</fullName>
    </submittedName>
</protein>
<evidence type="ECO:0000313" key="1">
    <source>
        <dbReference type="EMBL" id="KAH0561514.1"/>
    </source>
</evidence>
<comment type="caution">
    <text evidence="1">The sequence shown here is derived from an EMBL/GenBank/DDBJ whole genome shotgun (WGS) entry which is preliminary data.</text>
</comment>
<dbReference type="EMBL" id="JAHXZJ010000374">
    <property type="protein sequence ID" value="KAH0561514.1"/>
    <property type="molecule type" value="Genomic_DNA"/>
</dbReference>
<proteinExistence type="predicted"/>
<evidence type="ECO:0000313" key="2">
    <source>
        <dbReference type="Proteomes" id="UP000826195"/>
    </source>
</evidence>
<organism evidence="1 2">
    <name type="scientific">Cotesia glomerata</name>
    <name type="common">Lepidopteran parasitic wasp</name>
    <name type="synonym">Apanteles glomeratus</name>
    <dbReference type="NCBI Taxonomy" id="32391"/>
    <lineage>
        <taxon>Eukaryota</taxon>
        <taxon>Metazoa</taxon>
        <taxon>Ecdysozoa</taxon>
        <taxon>Arthropoda</taxon>
        <taxon>Hexapoda</taxon>
        <taxon>Insecta</taxon>
        <taxon>Pterygota</taxon>
        <taxon>Neoptera</taxon>
        <taxon>Endopterygota</taxon>
        <taxon>Hymenoptera</taxon>
        <taxon>Apocrita</taxon>
        <taxon>Ichneumonoidea</taxon>
        <taxon>Braconidae</taxon>
        <taxon>Microgastrinae</taxon>
        <taxon>Cotesia</taxon>
    </lineage>
</organism>
<gene>
    <name evidence="1" type="ORF">KQX54_017309</name>
</gene>
<accession>A0AAV7IZW3</accession>
<name>A0AAV7IZW3_COTGL</name>